<dbReference type="EMBL" id="MVHT01000046">
    <property type="protein sequence ID" value="ORB01861.1"/>
    <property type="molecule type" value="Genomic_DNA"/>
</dbReference>
<dbReference type="PANTHER" id="PTHR42886">
    <property type="entry name" value="RE40534P-RELATED"/>
    <property type="match status" value="1"/>
</dbReference>
<dbReference type="Pfam" id="PF12697">
    <property type="entry name" value="Abhydrolase_6"/>
    <property type="match status" value="1"/>
</dbReference>
<dbReference type="AlphaFoldDB" id="A0A1E3SDX1"/>
<evidence type="ECO:0000313" key="3">
    <source>
        <dbReference type="Proteomes" id="UP000192739"/>
    </source>
</evidence>
<dbReference type="GO" id="GO:0042171">
    <property type="term" value="F:lysophosphatidic acid acyltransferase activity"/>
    <property type="evidence" value="ECO:0007669"/>
    <property type="project" value="TreeGrafter"/>
</dbReference>
<dbReference type="OrthoDB" id="9773549at2"/>
<dbReference type="PANTHER" id="PTHR42886:SF42">
    <property type="entry name" value="ALPHA_BETA-HYDROLASES SUPERFAMILY PROTEIN"/>
    <property type="match status" value="1"/>
</dbReference>
<feature type="domain" description="AB hydrolase-1" evidence="1">
    <location>
        <begin position="18"/>
        <end position="243"/>
    </location>
</feature>
<comment type="caution">
    <text evidence="2">The sequence shown here is derived from an EMBL/GenBank/DDBJ whole genome shotgun (WGS) entry which is preliminary data.</text>
</comment>
<dbReference type="GO" id="GO:0055088">
    <property type="term" value="P:lipid homeostasis"/>
    <property type="evidence" value="ECO:0007669"/>
    <property type="project" value="TreeGrafter"/>
</dbReference>
<name>A0A1E3SDX1_MYCIE</name>
<dbReference type="Gene3D" id="3.40.50.1820">
    <property type="entry name" value="alpha/beta hydrolase"/>
    <property type="match status" value="1"/>
</dbReference>
<dbReference type="Proteomes" id="UP000192739">
    <property type="component" value="Unassembled WGS sequence"/>
</dbReference>
<dbReference type="STRING" id="28445.BHQ20_13305"/>
<keyword evidence="3" id="KW-1185">Reference proteome</keyword>
<gene>
    <name evidence="2" type="ORF">BST27_16870</name>
</gene>
<organism evidence="2 3">
    <name type="scientific">Mycobacterium intermedium</name>
    <dbReference type="NCBI Taxonomy" id="28445"/>
    <lineage>
        <taxon>Bacteria</taxon>
        <taxon>Bacillati</taxon>
        <taxon>Actinomycetota</taxon>
        <taxon>Actinomycetes</taxon>
        <taxon>Mycobacteriales</taxon>
        <taxon>Mycobacteriaceae</taxon>
        <taxon>Mycobacterium</taxon>
        <taxon>Mycobacterium simiae complex</taxon>
    </lineage>
</organism>
<reference evidence="2 3" key="1">
    <citation type="submission" date="2017-02" db="EMBL/GenBank/DDBJ databases">
        <title>The new phylogeny of genus Mycobacterium.</title>
        <authorList>
            <person name="Tortoli E."/>
            <person name="Trovato A."/>
            <person name="Cirillo D.M."/>
        </authorList>
    </citation>
    <scope>NUCLEOTIDE SEQUENCE [LARGE SCALE GENOMIC DNA]</scope>
    <source>
        <strain evidence="2 3">DSM 44049</strain>
    </source>
</reference>
<proteinExistence type="predicted"/>
<protein>
    <submittedName>
        <fullName evidence="2">Alpha/beta hydrolase</fullName>
    </submittedName>
</protein>
<dbReference type="InterPro" id="IPR000073">
    <property type="entry name" value="AB_hydrolase_1"/>
</dbReference>
<dbReference type="SUPFAM" id="SSF53474">
    <property type="entry name" value="alpha/beta-Hydrolases"/>
    <property type="match status" value="1"/>
</dbReference>
<dbReference type="InterPro" id="IPR029058">
    <property type="entry name" value="AB_hydrolase_fold"/>
</dbReference>
<evidence type="ECO:0000313" key="2">
    <source>
        <dbReference type="EMBL" id="ORB01861.1"/>
    </source>
</evidence>
<dbReference type="GO" id="GO:0006654">
    <property type="term" value="P:phosphatidic acid biosynthetic process"/>
    <property type="evidence" value="ECO:0007669"/>
    <property type="project" value="TreeGrafter"/>
</dbReference>
<keyword evidence="2" id="KW-0378">Hydrolase</keyword>
<sequence>MLEVITKGVASKSHPAPLLFVHGGCLSAWCWDEHFLDFFAERGFCAAAVSVRGHGASNCPTPLRNCGIADYLDDVRWAADQLGGHPVLIGHSTGGFIVQKYLMERDAPAGVLLASTPTRGIGFSSVRVWLRHPVQVMRANMSGGARDIFNTPPLARDFFFSPQTPQPIVDACAARVEHDSMRAVFLDQTFRLPHPKRVRTPLLVLGGTEDGLISQKEVRTTARVYGADVELFTGMGHMLMLEPGWPAVAERICSWLGARGL</sequence>
<accession>A0A1E3SDX1</accession>
<dbReference type="GO" id="GO:0052689">
    <property type="term" value="F:carboxylic ester hydrolase activity"/>
    <property type="evidence" value="ECO:0007669"/>
    <property type="project" value="TreeGrafter"/>
</dbReference>
<evidence type="ECO:0000259" key="1">
    <source>
        <dbReference type="Pfam" id="PF12697"/>
    </source>
</evidence>
<dbReference type="RefSeq" id="WP_069419617.1">
    <property type="nucleotide sequence ID" value="NZ_CBCRZH010000096.1"/>
</dbReference>